<feature type="compositionally biased region" description="Basic residues" evidence="2">
    <location>
        <begin position="29"/>
        <end position="38"/>
    </location>
</feature>
<dbReference type="Proteomes" id="UP000245910">
    <property type="component" value="Chromosome III"/>
</dbReference>
<sequence>MSSISANRRQNHSRRSKYTSVACFECQRRKSKEKRHRRTDREPSTVVGETTQNTAPSGTSSSSSSSSAPSAIPHHPNHKVKDHEFKPMETEFTTFDYSNEPSTTPLAFNSQSATLSGDRLQQLELALKLISNISPHALGGSSSSWNLNPGLSAPIDASTIVPNPFILEVAERMPDNVSLPSLLAETRRLLGADPSTDQMYLSRPGRQLSPTMVQLPRMSDMRCLIDVCSQRLSMYLPKIEYDESKAILPVATNSNGMRNVLTESKDFLLFSQLYLTMTIGQCLLSQSSGQDVSQARSFYHQGLSLVNQVPPIPVHWLGLAKVHCLRAVYLLQADELQAAVQAISSSIQFAWQCKLNDQNAWTSCNPEERRSRKSLWWAIYHLERQISQKVGQPYSINDKDVAVHDPLSREQLALCQDVEVLPVGISQDELYLQMSVDISRLRGNIWDKFFRAGCKASNNDEEVELMGLRISDLHRSVPQVFQWCNSVLGNQDKNSEPDLQISRRMIIHTRYTVLQLLVRQSPMRTEQVSLEQARFCHVLVSELVEIITAFITNYTLPRIKSLAYFMSSTLVACFYHLARILRNPLCGAERPATTRTFWKAIETLKLLATTVETAQRALSVLQNHTLAVIDDQFVNNVETANFARPHGYENDAIPMTEQWPSLSPSSTGLAQYLAGYYPNTGAMDVTSPVVETTLNPANFGQVSTSSLANGTVDTGKPPCPYFYLPYIG</sequence>
<dbReference type="GO" id="GO:0006351">
    <property type="term" value="P:DNA-templated transcription"/>
    <property type="evidence" value="ECO:0007669"/>
    <property type="project" value="InterPro"/>
</dbReference>
<feature type="domain" description="Xylanolytic transcriptional activator regulatory" evidence="3">
    <location>
        <begin position="325"/>
        <end position="406"/>
    </location>
</feature>
<evidence type="ECO:0000313" key="5">
    <source>
        <dbReference type="Proteomes" id="UP000245910"/>
    </source>
</evidence>
<dbReference type="InterPro" id="IPR050987">
    <property type="entry name" value="AtrR-like"/>
</dbReference>
<evidence type="ECO:0000313" key="4">
    <source>
        <dbReference type="EMBL" id="CEI67936.1"/>
    </source>
</evidence>
<dbReference type="STRING" id="56646.A0A2L2TUP7"/>
<dbReference type="GO" id="GO:0008270">
    <property type="term" value="F:zinc ion binding"/>
    <property type="evidence" value="ECO:0007669"/>
    <property type="project" value="InterPro"/>
</dbReference>
<keyword evidence="1" id="KW-0539">Nucleus</keyword>
<reference evidence="5" key="1">
    <citation type="submission" date="2014-10" db="EMBL/GenBank/DDBJ databases">
        <authorList>
            <person name="King R."/>
        </authorList>
    </citation>
    <scope>NUCLEOTIDE SEQUENCE [LARGE SCALE GENOMIC DNA]</scope>
    <source>
        <strain evidence="5">A3/5</strain>
    </source>
</reference>
<evidence type="ECO:0000259" key="3">
    <source>
        <dbReference type="Pfam" id="PF04082"/>
    </source>
</evidence>
<feature type="region of interest" description="Disordered" evidence="2">
    <location>
        <begin position="1"/>
        <end position="85"/>
    </location>
</feature>
<dbReference type="PANTHER" id="PTHR46910">
    <property type="entry name" value="TRANSCRIPTION FACTOR PDR1"/>
    <property type="match status" value="1"/>
</dbReference>
<feature type="compositionally biased region" description="Low complexity" evidence="2">
    <location>
        <begin position="54"/>
        <end position="71"/>
    </location>
</feature>
<dbReference type="EMBL" id="LN649231">
    <property type="protein sequence ID" value="CEI67936.1"/>
    <property type="molecule type" value="Genomic_DNA"/>
</dbReference>
<dbReference type="Pfam" id="PF04082">
    <property type="entry name" value="Fungal_trans"/>
    <property type="match status" value="1"/>
</dbReference>
<protein>
    <recommendedName>
        <fullName evidence="3">Xylanolytic transcriptional activator regulatory domain-containing protein</fullName>
    </recommendedName>
</protein>
<dbReference type="GO" id="GO:0003700">
    <property type="term" value="F:DNA-binding transcription factor activity"/>
    <property type="evidence" value="ECO:0007669"/>
    <property type="project" value="InterPro"/>
</dbReference>
<accession>A0A2L2TUP7</accession>
<dbReference type="AlphaFoldDB" id="A0A2L2TUP7"/>
<dbReference type="InterPro" id="IPR007219">
    <property type="entry name" value="XnlR_reg_dom"/>
</dbReference>
<evidence type="ECO:0000256" key="2">
    <source>
        <dbReference type="SAM" id="MobiDB-lite"/>
    </source>
</evidence>
<dbReference type="PANTHER" id="PTHR46910:SF1">
    <property type="entry name" value="MISCELLANEOUS ZN(II)2CYS6 TRANSCRIPTION FACTOR (EUROFUNG)-RELATED"/>
    <property type="match status" value="1"/>
</dbReference>
<evidence type="ECO:0000256" key="1">
    <source>
        <dbReference type="ARBA" id="ARBA00023242"/>
    </source>
</evidence>
<name>A0A2L2TUP7_9HYPO</name>
<dbReference type="CDD" id="cd12148">
    <property type="entry name" value="fungal_TF_MHR"/>
    <property type="match status" value="1"/>
</dbReference>
<proteinExistence type="predicted"/>
<keyword evidence="5" id="KW-1185">Reference proteome</keyword>
<dbReference type="GO" id="GO:0003677">
    <property type="term" value="F:DNA binding"/>
    <property type="evidence" value="ECO:0007669"/>
    <property type="project" value="InterPro"/>
</dbReference>
<organism evidence="4 5">
    <name type="scientific">Fusarium venenatum</name>
    <dbReference type="NCBI Taxonomy" id="56646"/>
    <lineage>
        <taxon>Eukaryota</taxon>
        <taxon>Fungi</taxon>
        <taxon>Dikarya</taxon>
        <taxon>Ascomycota</taxon>
        <taxon>Pezizomycotina</taxon>
        <taxon>Sordariomycetes</taxon>
        <taxon>Hypocreomycetidae</taxon>
        <taxon>Hypocreales</taxon>
        <taxon>Nectriaceae</taxon>
        <taxon>Fusarium</taxon>
    </lineage>
</organism>